<reference evidence="1 2" key="2">
    <citation type="submission" date="2018-11" db="EMBL/GenBank/DDBJ databases">
        <authorList>
            <consortium name="Pathogen Informatics"/>
        </authorList>
    </citation>
    <scope>NUCLEOTIDE SEQUENCE [LARGE SCALE GENOMIC DNA]</scope>
</reference>
<gene>
    <name evidence="1" type="ORF">GPUH_LOCUS11395</name>
</gene>
<reference evidence="3" key="1">
    <citation type="submission" date="2016-06" db="UniProtKB">
        <authorList>
            <consortium name="WormBaseParasite"/>
        </authorList>
    </citation>
    <scope>IDENTIFICATION</scope>
</reference>
<dbReference type="EMBL" id="UYRT01078529">
    <property type="protein sequence ID" value="VDN18719.1"/>
    <property type="molecule type" value="Genomic_DNA"/>
</dbReference>
<accession>A0A183DRQ4</accession>
<evidence type="ECO:0000313" key="1">
    <source>
        <dbReference type="EMBL" id="VDN18719.1"/>
    </source>
</evidence>
<dbReference type="AlphaFoldDB" id="A0A183DRQ4"/>
<dbReference type="Proteomes" id="UP000271098">
    <property type="component" value="Unassembled WGS sequence"/>
</dbReference>
<keyword evidence="2" id="KW-1185">Reference proteome</keyword>
<protein>
    <submittedName>
        <fullName evidence="3">I/LWEQ domain-containing protein</fullName>
    </submittedName>
</protein>
<proteinExistence type="predicted"/>
<evidence type="ECO:0000313" key="3">
    <source>
        <dbReference type="WBParaSite" id="GPUH_0001140901-mRNA-1"/>
    </source>
</evidence>
<sequence>MKRSLARPYQPYYSLSKILRVLYILSVILSRSKHGTERVAAAWIASLAAEAALEKAAIVAVQRMAVTIIQIQAVSEDDDMWQARSSIRCHGTMKAAIVAVQRMAVMIIQIQAVSEDDDMWQARSSIRCHGTMDFNKTSRWNVSCT</sequence>
<name>A0A183DRQ4_9BILA</name>
<organism evidence="3">
    <name type="scientific">Gongylonema pulchrum</name>
    <dbReference type="NCBI Taxonomy" id="637853"/>
    <lineage>
        <taxon>Eukaryota</taxon>
        <taxon>Metazoa</taxon>
        <taxon>Ecdysozoa</taxon>
        <taxon>Nematoda</taxon>
        <taxon>Chromadorea</taxon>
        <taxon>Rhabditida</taxon>
        <taxon>Spirurina</taxon>
        <taxon>Spiruromorpha</taxon>
        <taxon>Spiruroidea</taxon>
        <taxon>Gongylonematidae</taxon>
        <taxon>Gongylonema</taxon>
    </lineage>
</organism>
<evidence type="ECO:0000313" key="2">
    <source>
        <dbReference type="Proteomes" id="UP000271098"/>
    </source>
</evidence>
<dbReference type="WBParaSite" id="GPUH_0001140901-mRNA-1">
    <property type="protein sequence ID" value="GPUH_0001140901-mRNA-1"/>
    <property type="gene ID" value="GPUH_0001140901"/>
</dbReference>